<dbReference type="EMBL" id="JBGBPQ010000013">
    <property type="protein sequence ID" value="KAL1511828.1"/>
    <property type="molecule type" value="Genomic_DNA"/>
</dbReference>
<dbReference type="Proteomes" id="UP001515480">
    <property type="component" value="Unassembled WGS sequence"/>
</dbReference>
<evidence type="ECO:0000256" key="2">
    <source>
        <dbReference type="ARBA" id="ARBA00005887"/>
    </source>
</evidence>
<proteinExistence type="inferred from homology"/>
<sequence>MATVAQINSLNASIQALQTSLTSLEGSTLTQSDANAFYLMVCGVFVFFMQAGFALLEAGSVRSKNTKNILMKNLLDACIGALVWWGWGYGIAYDGGGSSGPDGNGFIGHGDGNQLGSFFTGSYDSTSASSGGDYAGWWFQYVFCAAAATIVSGAMAERTTLIGYLVYTMLLSGFVYPVVVYWTWGYGWASSWNEGLLDFAGSGIVHMTGGIAALVGAAVVGPRKGRFDESSKPIPMPASNTTFQVLGTFILWVGWYGFNPGSTLGLAGSAGTMSRAVCTTTLAAATGGCTVVVIDKFLISHTWDVSMLCNGILAGLVSITAGCAAVYPWAAIIIGFLGGFAYLAGSKTTLYICKVDDPLDAFAVHGCCGFWGVIAAALLAAPEFGATGAFYGDGAKLVAGFVFCLANIAWTGGFMLITFIILKATGLLRVSAEMEEAGMDVSKHGGSAFN</sequence>
<protein>
    <recommendedName>
        <fullName evidence="8">Ammonium transporter</fullName>
    </recommendedName>
</protein>
<dbReference type="GO" id="GO:0097272">
    <property type="term" value="P:ammonium homeostasis"/>
    <property type="evidence" value="ECO:0007669"/>
    <property type="project" value="TreeGrafter"/>
</dbReference>
<keyword evidence="3 8" id="KW-0813">Transport</keyword>
<evidence type="ECO:0000313" key="10">
    <source>
        <dbReference type="EMBL" id="KAL1511828.1"/>
    </source>
</evidence>
<evidence type="ECO:0000256" key="3">
    <source>
        <dbReference type="ARBA" id="ARBA00022448"/>
    </source>
</evidence>
<comment type="similarity">
    <text evidence="2 8">Belongs to the ammonia transporter channel (TC 1.A.11.2) family.</text>
</comment>
<evidence type="ECO:0000313" key="11">
    <source>
        <dbReference type="Proteomes" id="UP001515480"/>
    </source>
</evidence>
<dbReference type="SUPFAM" id="SSF111352">
    <property type="entry name" value="Ammonium transporter"/>
    <property type="match status" value="1"/>
</dbReference>
<comment type="caution">
    <text evidence="8">Lacks conserved residue(s) required for the propagation of feature annotation.</text>
</comment>
<dbReference type="GO" id="GO:0005886">
    <property type="term" value="C:plasma membrane"/>
    <property type="evidence" value="ECO:0007669"/>
    <property type="project" value="UniProtKB-SubCell"/>
</dbReference>
<reference evidence="10 11" key="1">
    <citation type="journal article" date="2024" name="Science">
        <title>Giant polyketide synthase enzymes in the biosynthesis of giant marine polyether toxins.</title>
        <authorList>
            <person name="Fallon T.R."/>
            <person name="Shende V.V."/>
            <person name="Wierzbicki I.H."/>
            <person name="Pendleton A.L."/>
            <person name="Watervoot N.F."/>
            <person name="Auber R.P."/>
            <person name="Gonzalez D.J."/>
            <person name="Wisecaver J.H."/>
            <person name="Moore B.S."/>
        </authorList>
    </citation>
    <scope>NUCLEOTIDE SEQUENCE [LARGE SCALE GENOMIC DNA]</scope>
    <source>
        <strain evidence="10 11">12B1</strain>
    </source>
</reference>
<evidence type="ECO:0000256" key="8">
    <source>
        <dbReference type="RuleBase" id="RU362002"/>
    </source>
</evidence>
<keyword evidence="6 8" id="KW-0472">Membrane</keyword>
<evidence type="ECO:0000256" key="7">
    <source>
        <dbReference type="ARBA" id="ARBA00023177"/>
    </source>
</evidence>
<dbReference type="NCBIfam" id="TIGR00836">
    <property type="entry name" value="amt"/>
    <property type="match status" value="1"/>
</dbReference>
<feature type="transmembrane region" description="Helical" evidence="8">
    <location>
        <begin position="161"/>
        <end position="184"/>
    </location>
</feature>
<feature type="transmembrane region" description="Helical" evidence="8">
    <location>
        <begin position="36"/>
        <end position="57"/>
    </location>
</feature>
<evidence type="ECO:0000256" key="5">
    <source>
        <dbReference type="ARBA" id="ARBA00022989"/>
    </source>
</evidence>
<dbReference type="GO" id="GO:0008519">
    <property type="term" value="F:ammonium channel activity"/>
    <property type="evidence" value="ECO:0007669"/>
    <property type="project" value="InterPro"/>
</dbReference>
<comment type="subcellular location">
    <subcellularLocation>
        <location evidence="8">Cell membrane</location>
        <topology evidence="8">Multi-pass membrane protein</topology>
    </subcellularLocation>
    <subcellularLocation>
        <location evidence="1">Membrane</location>
        <topology evidence="1">Multi-pass membrane protein</topology>
    </subcellularLocation>
</comment>
<feature type="transmembrane region" description="Helical" evidence="8">
    <location>
        <begin position="400"/>
        <end position="422"/>
    </location>
</feature>
<keyword evidence="5 8" id="KW-1133">Transmembrane helix</keyword>
<dbReference type="Pfam" id="PF00909">
    <property type="entry name" value="Ammonium_transp"/>
    <property type="match status" value="1"/>
</dbReference>
<dbReference type="PANTHER" id="PTHR11730">
    <property type="entry name" value="AMMONIUM TRANSPORTER"/>
    <property type="match status" value="1"/>
</dbReference>
<feature type="domain" description="Ammonium transporter AmtB-like" evidence="9">
    <location>
        <begin position="39"/>
        <end position="448"/>
    </location>
</feature>
<gene>
    <name evidence="10" type="ORF">AB1Y20_005113</name>
</gene>
<accession>A0AB34J2F3</accession>
<keyword evidence="11" id="KW-1185">Reference proteome</keyword>
<keyword evidence="7 8" id="KW-0924">Ammonia transport</keyword>
<dbReference type="InterPro" id="IPR018047">
    <property type="entry name" value="Ammonium_transpt_CS"/>
</dbReference>
<evidence type="ECO:0000259" key="9">
    <source>
        <dbReference type="Pfam" id="PF00909"/>
    </source>
</evidence>
<keyword evidence="4 8" id="KW-0812">Transmembrane</keyword>
<feature type="transmembrane region" description="Helical" evidence="8">
    <location>
        <begin position="69"/>
        <end position="87"/>
    </location>
</feature>
<evidence type="ECO:0000256" key="4">
    <source>
        <dbReference type="ARBA" id="ARBA00022692"/>
    </source>
</evidence>
<dbReference type="FunFam" id="1.10.3430.10:FF:000008">
    <property type="entry name" value="Ammonium transporter"/>
    <property type="match status" value="1"/>
</dbReference>
<dbReference type="Gene3D" id="1.10.3430.10">
    <property type="entry name" value="Ammonium transporter AmtB like domains"/>
    <property type="match status" value="1"/>
</dbReference>
<feature type="transmembrane region" description="Helical" evidence="8">
    <location>
        <begin position="312"/>
        <end position="340"/>
    </location>
</feature>
<dbReference type="InterPro" id="IPR029020">
    <property type="entry name" value="Ammonium/urea_transptr"/>
</dbReference>
<feature type="transmembrane region" description="Helical" evidence="8">
    <location>
        <begin position="241"/>
        <end position="258"/>
    </location>
</feature>
<evidence type="ECO:0000256" key="1">
    <source>
        <dbReference type="ARBA" id="ARBA00004141"/>
    </source>
</evidence>
<dbReference type="PANTHER" id="PTHR11730:SF6">
    <property type="entry name" value="AMMONIUM TRANSPORTER"/>
    <property type="match status" value="1"/>
</dbReference>
<comment type="caution">
    <text evidence="10">The sequence shown here is derived from an EMBL/GenBank/DDBJ whole genome shotgun (WGS) entry which is preliminary data.</text>
</comment>
<dbReference type="PROSITE" id="PS01219">
    <property type="entry name" value="AMMONIUM_TRANSP"/>
    <property type="match status" value="1"/>
</dbReference>
<feature type="transmembrane region" description="Helical" evidence="8">
    <location>
        <begin position="135"/>
        <end position="154"/>
    </location>
</feature>
<name>A0AB34J2F3_PRYPA</name>
<feature type="transmembrane region" description="Helical" evidence="8">
    <location>
        <begin position="361"/>
        <end position="380"/>
    </location>
</feature>
<dbReference type="AlphaFoldDB" id="A0AB34J2F3"/>
<dbReference type="InterPro" id="IPR024041">
    <property type="entry name" value="NH4_transpt_AmtB-like_dom"/>
</dbReference>
<dbReference type="InterPro" id="IPR001905">
    <property type="entry name" value="Ammonium_transpt"/>
</dbReference>
<evidence type="ECO:0000256" key="6">
    <source>
        <dbReference type="ARBA" id="ARBA00023136"/>
    </source>
</evidence>
<organism evidence="10 11">
    <name type="scientific">Prymnesium parvum</name>
    <name type="common">Toxic golden alga</name>
    <dbReference type="NCBI Taxonomy" id="97485"/>
    <lineage>
        <taxon>Eukaryota</taxon>
        <taxon>Haptista</taxon>
        <taxon>Haptophyta</taxon>
        <taxon>Prymnesiophyceae</taxon>
        <taxon>Prymnesiales</taxon>
        <taxon>Prymnesiaceae</taxon>
        <taxon>Prymnesium</taxon>
    </lineage>
</organism>
<feature type="transmembrane region" description="Helical" evidence="8">
    <location>
        <begin position="196"/>
        <end position="220"/>
    </location>
</feature>